<evidence type="ECO:0000256" key="1">
    <source>
        <dbReference type="SAM" id="SignalP"/>
    </source>
</evidence>
<keyword evidence="3" id="KW-1185">Reference proteome</keyword>
<gene>
    <name evidence="2" type="ORF">FIV42_06310</name>
</gene>
<evidence type="ECO:0000313" key="2">
    <source>
        <dbReference type="EMBL" id="QDG50358.1"/>
    </source>
</evidence>
<dbReference type="OrthoDB" id="5486105at2"/>
<feature type="chain" id="PRO_5030106209" description="Porin" evidence="1">
    <location>
        <begin position="28"/>
        <end position="416"/>
    </location>
</feature>
<sequence>MKSYRSLIHVAAAVVVLSLVGVQDAEAARRDSLSGNLLIEDRDDVFIWPQLTVNNTNLVGFDYGPAANAGNAYLFWGSDTAAMGVAVHRGDLLGNEIFPYGGSASGNPGLAALGDTTGPLASQLGVNSGTVVDLFAGFDVGGGLAGGRLALGRGAQSTTPADPDADETSASETFVLLQGGYSMTGPMTIDTALSIAFSTGGQDVGDDTPLEGTAFGVGLKARGYADLGQPFELGFLGDVAYNSVSIDTTPIGGDETTTSGQSNFIIQGGAGPVWEVGGEDNGTVIAGYGVLSYASASSDADVDDDDVPASGTSQAILPGFNIASDIELTDWLYFRSGAQYLWVVDGTSQEVPGEDNDNETSASGPGGFGWNAGIGIEAGNFRFDGSFSNNFLTQGPNFIGGGSGFLTMASAEYAWE</sequence>
<dbReference type="RefSeq" id="WP_141196854.1">
    <property type="nucleotide sequence ID" value="NZ_CP041186.1"/>
</dbReference>
<dbReference type="AlphaFoldDB" id="A0A4Y6PPW6"/>
<accession>A0A4Y6PPW6</accession>
<accession>A0A5B8Y776</accession>
<organism evidence="2 3">
    <name type="scientific">Persicimonas caeni</name>
    <dbReference type="NCBI Taxonomy" id="2292766"/>
    <lineage>
        <taxon>Bacteria</taxon>
        <taxon>Deltaproteobacteria</taxon>
        <taxon>Bradymonadales</taxon>
        <taxon>Bradymonadaceae</taxon>
        <taxon>Persicimonas</taxon>
    </lineage>
</organism>
<evidence type="ECO:0008006" key="4">
    <source>
        <dbReference type="Google" id="ProtNLM"/>
    </source>
</evidence>
<name>A0A4Y6PPW6_PERCE</name>
<keyword evidence="1" id="KW-0732">Signal</keyword>
<dbReference type="Proteomes" id="UP000315995">
    <property type="component" value="Chromosome"/>
</dbReference>
<protein>
    <recommendedName>
        <fullName evidence="4">Porin</fullName>
    </recommendedName>
</protein>
<proteinExistence type="predicted"/>
<evidence type="ECO:0000313" key="3">
    <source>
        <dbReference type="Proteomes" id="UP000315995"/>
    </source>
</evidence>
<feature type="signal peptide" evidence="1">
    <location>
        <begin position="1"/>
        <end position="27"/>
    </location>
</feature>
<dbReference type="EMBL" id="CP041186">
    <property type="protein sequence ID" value="QDG50358.1"/>
    <property type="molecule type" value="Genomic_DNA"/>
</dbReference>
<reference evidence="2 3" key="1">
    <citation type="submission" date="2019-06" db="EMBL/GenBank/DDBJ databases">
        <title>Persicimonas caeni gen. nov., sp. nov., a predatory bacterium isolated from solar saltern.</title>
        <authorList>
            <person name="Wang S."/>
        </authorList>
    </citation>
    <scope>NUCLEOTIDE SEQUENCE [LARGE SCALE GENOMIC DNA]</scope>
    <source>
        <strain evidence="2 3">YN101</strain>
    </source>
</reference>